<dbReference type="CDD" id="cd04301">
    <property type="entry name" value="NAT_SF"/>
    <property type="match status" value="1"/>
</dbReference>
<keyword evidence="3" id="KW-1185">Reference proteome</keyword>
<evidence type="ECO:0000313" key="3">
    <source>
        <dbReference type="Proteomes" id="UP001273505"/>
    </source>
</evidence>
<dbReference type="Proteomes" id="UP001273505">
    <property type="component" value="Unassembled WGS sequence"/>
</dbReference>
<dbReference type="InterPro" id="IPR016181">
    <property type="entry name" value="Acyl_CoA_acyltransferase"/>
</dbReference>
<gene>
    <name evidence="2" type="ORF">SCD92_16400</name>
</gene>
<name>A0ABU4S500_9GAMM</name>
<proteinExistence type="predicted"/>
<accession>A0ABU4S500</accession>
<organism evidence="2 3">
    <name type="scientific">Gilvimarinus gilvus</name>
    <dbReference type="NCBI Taxonomy" id="3058038"/>
    <lineage>
        <taxon>Bacteria</taxon>
        <taxon>Pseudomonadati</taxon>
        <taxon>Pseudomonadota</taxon>
        <taxon>Gammaproteobacteria</taxon>
        <taxon>Cellvibrionales</taxon>
        <taxon>Cellvibrionaceae</taxon>
        <taxon>Gilvimarinus</taxon>
    </lineage>
</organism>
<protein>
    <submittedName>
        <fullName evidence="2">GNAT family N-acetyltransferase</fullName>
    </submittedName>
</protein>
<comment type="caution">
    <text evidence="2">The sequence shown here is derived from an EMBL/GenBank/DDBJ whole genome shotgun (WGS) entry which is preliminary data.</text>
</comment>
<dbReference type="PROSITE" id="PS51186">
    <property type="entry name" value="GNAT"/>
    <property type="match status" value="1"/>
</dbReference>
<dbReference type="RefSeq" id="WP_302721605.1">
    <property type="nucleotide sequence ID" value="NZ_JAULRU010000344.1"/>
</dbReference>
<evidence type="ECO:0000313" key="2">
    <source>
        <dbReference type="EMBL" id="MDX6850958.1"/>
    </source>
</evidence>
<dbReference type="InterPro" id="IPR000182">
    <property type="entry name" value="GNAT_dom"/>
</dbReference>
<dbReference type="Gene3D" id="3.40.630.30">
    <property type="match status" value="1"/>
</dbReference>
<dbReference type="SUPFAM" id="SSF55729">
    <property type="entry name" value="Acyl-CoA N-acyltransferases (Nat)"/>
    <property type="match status" value="1"/>
</dbReference>
<dbReference type="Pfam" id="PF00583">
    <property type="entry name" value="Acetyltransf_1"/>
    <property type="match status" value="1"/>
</dbReference>
<sequence>MTDMVVDLYKESKLPKDFPFEKENIHIQRALAIDKAKICEFVEHNFTEICPGWVEECESTLYRHPTSCFIAIKNKNVVGFACYDGTAKGMIGPIGVSSAYRNLGIAKALLNKCFEGMKMEGYAYAIIGWVSSTEFYEKSCGAVALPDNFPGIYSRMVIYN</sequence>
<dbReference type="EMBL" id="JAXAFO010000035">
    <property type="protein sequence ID" value="MDX6850958.1"/>
    <property type="molecule type" value="Genomic_DNA"/>
</dbReference>
<reference evidence="2 3" key="1">
    <citation type="submission" date="2023-11" db="EMBL/GenBank/DDBJ databases">
        <title>Gilvimarinus fulvus sp. nov., isolated from the surface of Kelp.</title>
        <authorList>
            <person name="Sun Y.Y."/>
            <person name="Gong Y."/>
            <person name="Du Z.J."/>
        </authorList>
    </citation>
    <scope>NUCLEOTIDE SEQUENCE [LARGE SCALE GENOMIC DNA]</scope>
    <source>
        <strain evidence="2 3">SDUM040013</strain>
    </source>
</reference>
<feature type="domain" description="N-acetyltransferase" evidence="1">
    <location>
        <begin position="25"/>
        <end position="160"/>
    </location>
</feature>
<evidence type="ECO:0000259" key="1">
    <source>
        <dbReference type="PROSITE" id="PS51186"/>
    </source>
</evidence>